<reference evidence="1" key="2">
    <citation type="submission" date="2021-04" db="EMBL/GenBank/DDBJ databases">
        <authorList>
            <person name="Liu J."/>
        </authorList>
    </citation>
    <scope>NUCLEOTIDE SEQUENCE</scope>
    <source>
        <strain evidence="1">BAD-6</strain>
    </source>
</reference>
<dbReference type="SUPFAM" id="SSF89155">
    <property type="entry name" value="TorD-like"/>
    <property type="match status" value="1"/>
</dbReference>
<dbReference type="RefSeq" id="WP_227018040.1">
    <property type="nucleotide sequence ID" value="NZ_JAGSND010000004.1"/>
</dbReference>
<gene>
    <name evidence="1" type="ORF">KCX82_08530</name>
</gene>
<dbReference type="EMBL" id="JAGSND010000004">
    <property type="protein sequence ID" value="MBR0597915.1"/>
    <property type="molecule type" value="Genomic_DNA"/>
</dbReference>
<name>A0A8J7W284_9FIRM</name>
<organism evidence="1 2">
    <name type="scientific">Sinanaerobacter chloroacetimidivorans</name>
    <dbReference type="NCBI Taxonomy" id="2818044"/>
    <lineage>
        <taxon>Bacteria</taxon>
        <taxon>Bacillati</taxon>
        <taxon>Bacillota</taxon>
        <taxon>Clostridia</taxon>
        <taxon>Peptostreptococcales</taxon>
        <taxon>Anaerovoracaceae</taxon>
        <taxon>Sinanaerobacter</taxon>
    </lineage>
</organism>
<dbReference type="InterPro" id="IPR036411">
    <property type="entry name" value="TorD-like_sf"/>
</dbReference>
<dbReference type="Proteomes" id="UP000675664">
    <property type="component" value="Unassembled WGS sequence"/>
</dbReference>
<protein>
    <submittedName>
        <fullName evidence="1">Molecular chaperone TorD family protein</fullName>
    </submittedName>
</protein>
<dbReference type="AlphaFoldDB" id="A0A8J7W284"/>
<reference evidence="1" key="1">
    <citation type="submission" date="2021-04" db="EMBL/GenBank/DDBJ databases">
        <title>Sinoanaerobacter chloroacetimidivorans sp. nov., an obligate anaerobic bacterium isolated from anaerobic sludge.</title>
        <authorList>
            <person name="Bao Y."/>
        </authorList>
    </citation>
    <scope>NUCLEOTIDE SEQUENCE</scope>
    <source>
        <strain evidence="1">BAD-6</strain>
    </source>
</reference>
<evidence type="ECO:0000313" key="2">
    <source>
        <dbReference type="Proteomes" id="UP000675664"/>
    </source>
</evidence>
<accession>A0A8J7W284</accession>
<keyword evidence="2" id="KW-1185">Reference proteome</keyword>
<dbReference type="Pfam" id="PF02613">
    <property type="entry name" value="Nitrate_red_del"/>
    <property type="match status" value="1"/>
</dbReference>
<sequence length="230" mass="26817">MKLAVHDIVTIAQRRSQTYDMLIGIFMTLPDESFLKVLFSDETFHFFSQYRQVNHPSLTKGIDLIFSFLEKNKNAVSFEGKDRPHQLIEALAVDRTKLIRAPYQGSLRAPYENQYRKGLKSSNLQLNLKRIYQDSGYIPVHSGDTMDFFSIQLDFIRVLILKMLAQPDSLKELIHLQNQFMSDHIISWIKEYTEAAVSHAETDFYKGCLYFLEGFLDLESGYLKELDQDR</sequence>
<proteinExistence type="predicted"/>
<dbReference type="InterPro" id="IPR020945">
    <property type="entry name" value="DMSO/NO3_reduct_chaperone"/>
</dbReference>
<dbReference type="Gene3D" id="1.10.3480.10">
    <property type="entry name" value="TorD-like"/>
    <property type="match status" value="1"/>
</dbReference>
<evidence type="ECO:0000313" key="1">
    <source>
        <dbReference type="EMBL" id="MBR0597915.1"/>
    </source>
</evidence>
<comment type="caution">
    <text evidence="1">The sequence shown here is derived from an EMBL/GenBank/DDBJ whole genome shotgun (WGS) entry which is preliminary data.</text>
</comment>